<dbReference type="OrthoDB" id="9814695at2"/>
<keyword evidence="3" id="KW-0560">Oxidoreductase</keyword>
<evidence type="ECO:0000256" key="1">
    <source>
        <dbReference type="ARBA" id="ARBA00022630"/>
    </source>
</evidence>
<sequence length="307" mass="33911">MEERGRGMTRITINLNVLTLDRLFGGDLGAYVEKARAIEEAGIDGVVMPDHVVFGNDAVYPYGNWTVAPADSWPEPMTVLSAVAAATHRVKLITNVLIAPLRSAVLLAKQVATLHALSGGRFELGVGTGWQKEEYDASGLPFANRGDVLFDQMRACQALWRERPTYLQSDHVNLDGIWCSPTVTDASPMPLWFGLAPTRTNARYFATFDGHWSCIKPDPDFVAEGRARLEEALFTGFGIEKRLKVRAAPAMHCDAAGTPCIDRTMENIHASVAAGVTEFDIPMMFYARDPKTFDRFLERIGGVQRDY</sequence>
<dbReference type="InterPro" id="IPR019921">
    <property type="entry name" value="Lucif-like_OxRdtase_Rv2161c"/>
</dbReference>
<dbReference type="InterPro" id="IPR036661">
    <property type="entry name" value="Luciferase-like_sf"/>
</dbReference>
<proteinExistence type="predicted"/>
<dbReference type="AlphaFoldDB" id="U3A840"/>
<feature type="domain" description="Luciferase-like" evidence="5">
    <location>
        <begin position="27"/>
        <end position="232"/>
    </location>
</feature>
<evidence type="ECO:0000313" key="7">
    <source>
        <dbReference type="Proteomes" id="UP000016568"/>
    </source>
</evidence>
<dbReference type="EMBL" id="BASZ01000013">
    <property type="protein sequence ID" value="GAD50923.1"/>
    <property type="molecule type" value="Genomic_DNA"/>
</dbReference>
<comment type="caution">
    <text evidence="6">The sequence shown here is derived from an EMBL/GenBank/DDBJ whole genome shotgun (WGS) entry which is preliminary data.</text>
</comment>
<dbReference type="Gene3D" id="3.20.20.30">
    <property type="entry name" value="Luciferase-like domain"/>
    <property type="match status" value="1"/>
</dbReference>
<protein>
    <submittedName>
        <fullName evidence="6">Putative oxidoreductase</fullName>
    </submittedName>
</protein>
<organism evidence="6 7">
    <name type="scientific">Caenibius tardaugens NBRC 16725</name>
    <dbReference type="NCBI Taxonomy" id="1219035"/>
    <lineage>
        <taxon>Bacteria</taxon>
        <taxon>Pseudomonadati</taxon>
        <taxon>Pseudomonadota</taxon>
        <taxon>Alphaproteobacteria</taxon>
        <taxon>Sphingomonadales</taxon>
        <taxon>Erythrobacteraceae</taxon>
        <taxon>Caenibius</taxon>
    </lineage>
</organism>
<dbReference type="PANTHER" id="PTHR42847:SF4">
    <property type="entry name" value="ALKANESULFONATE MONOOXYGENASE-RELATED"/>
    <property type="match status" value="1"/>
</dbReference>
<dbReference type="Pfam" id="PF00296">
    <property type="entry name" value="Bac_luciferase"/>
    <property type="match status" value="1"/>
</dbReference>
<name>U3A840_9SPHN</name>
<reference evidence="6 7" key="1">
    <citation type="submission" date="2013-09" db="EMBL/GenBank/DDBJ databases">
        <title>Whole genome shotgun sequence of Novosphingobium tardaugens NBRC 16725.</title>
        <authorList>
            <person name="Isaki S."/>
            <person name="Hosoyama A."/>
            <person name="Tsuchikane K."/>
            <person name="Katsumata H."/>
            <person name="Ando Y."/>
            <person name="Yamazaki S."/>
            <person name="Fujita N."/>
        </authorList>
    </citation>
    <scope>NUCLEOTIDE SEQUENCE [LARGE SCALE GENOMIC DNA]</scope>
    <source>
        <strain evidence="6 7">NBRC 16725</strain>
    </source>
</reference>
<evidence type="ECO:0000256" key="4">
    <source>
        <dbReference type="ARBA" id="ARBA00023033"/>
    </source>
</evidence>
<evidence type="ECO:0000256" key="2">
    <source>
        <dbReference type="ARBA" id="ARBA00022643"/>
    </source>
</evidence>
<dbReference type="Proteomes" id="UP000016568">
    <property type="component" value="Unassembled WGS sequence"/>
</dbReference>
<keyword evidence="1" id="KW-0285">Flavoprotein</keyword>
<dbReference type="InterPro" id="IPR011251">
    <property type="entry name" value="Luciferase-like_dom"/>
</dbReference>
<dbReference type="PANTHER" id="PTHR42847">
    <property type="entry name" value="ALKANESULFONATE MONOOXYGENASE"/>
    <property type="match status" value="1"/>
</dbReference>
<dbReference type="InterPro" id="IPR050172">
    <property type="entry name" value="SsuD_RutA_monooxygenase"/>
</dbReference>
<accession>U3A840</accession>
<dbReference type="eggNOG" id="COG2141">
    <property type="taxonomic scope" value="Bacteria"/>
</dbReference>
<keyword evidence="4" id="KW-0503">Monooxygenase</keyword>
<keyword evidence="2" id="KW-0288">FMN</keyword>
<dbReference type="GO" id="GO:0008726">
    <property type="term" value="F:alkanesulfonate monooxygenase activity"/>
    <property type="evidence" value="ECO:0007669"/>
    <property type="project" value="TreeGrafter"/>
</dbReference>
<gene>
    <name evidence="6" type="ORF">NT2_13_00090</name>
</gene>
<dbReference type="SUPFAM" id="SSF51679">
    <property type="entry name" value="Bacterial luciferase-like"/>
    <property type="match status" value="1"/>
</dbReference>
<dbReference type="GO" id="GO:0046306">
    <property type="term" value="P:alkanesulfonate catabolic process"/>
    <property type="evidence" value="ECO:0007669"/>
    <property type="project" value="TreeGrafter"/>
</dbReference>
<evidence type="ECO:0000256" key="3">
    <source>
        <dbReference type="ARBA" id="ARBA00023002"/>
    </source>
</evidence>
<evidence type="ECO:0000259" key="5">
    <source>
        <dbReference type="Pfam" id="PF00296"/>
    </source>
</evidence>
<dbReference type="KEGG" id="ntd:EGO55_19860"/>
<evidence type="ECO:0000313" key="6">
    <source>
        <dbReference type="EMBL" id="GAD50923.1"/>
    </source>
</evidence>
<dbReference type="NCBIfam" id="TIGR03619">
    <property type="entry name" value="F420_Rv2161c"/>
    <property type="match status" value="1"/>
</dbReference>
<keyword evidence="7" id="KW-1185">Reference proteome</keyword>